<dbReference type="Pfam" id="PF04954">
    <property type="entry name" value="SIP"/>
    <property type="match status" value="1"/>
</dbReference>
<dbReference type="OrthoDB" id="3291337at2"/>
<dbReference type="EMBL" id="NMVQ01000023">
    <property type="protein sequence ID" value="OYO20984.1"/>
    <property type="molecule type" value="Genomic_DNA"/>
</dbReference>
<dbReference type="CDD" id="cd06193">
    <property type="entry name" value="siderophore_interacting"/>
    <property type="match status" value="1"/>
</dbReference>
<proteinExistence type="predicted"/>
<name>A0A255H2T8_9ACTN</name>
<dbReference type="FunFam" id="2.40.30.10:FF:000131">
    <property type="entry name" value="NADPH-dependent ferric siderophore reductase"/>
    <property type="match status" value="1"/>
</dbReference>
<dbReference type="RefSeq" id="WP_094364444.1">
    <property type="nucleotide sequence ID" value="NZ_NMVQ01000023.1"/>
</dbReference>
<keyword evidence="3" id="KW-1185">Reference proteome</keyword>
<dbReference type="Pfam" id="PF08021">
    <property type="entry name" value="FAD_binding_9"/>
    <property type="match status" value="1"/>
</dbReference>
<evidence type="ECO:0000259" key="1">
    <source>
        <dbReference type="PROSITE" id="PS51384"/>
    </source>
</evidence>
<protein>
    <submittedName>
        <fullName evidence="2">NADPH-dependent ferric siderophore reductase</fullName>
    </submittedName>
</protein>
<dbReference type="PROSITE" id="PS51384">
    <property type="entry name" value="FAD_FR"/>
    <property type="match status" value="1"/>
</dbReference>
<accession>A0A255H2T8</accession>
<dbReference type="InterPro" id="IPR013113">
    <property type="entry name" value="SIP_FAD-bd"/>
</dbReference>
<evidence type="ECO:0000313" key="2">
    <source>
        <dbReference type="EMBL" id="OYO20984.1"/>
    </source>
</evidence>
<dbReference type="InterPro" id="IPR017927">
    <property type="entry name" value="FAD-bd_FR_type"/>
</dbReference>
<dbReference type="Proteomes" id="UP000216311">
    <property type="component" value="Unassembled WGS sequence"/>
</dbReference>
<organism evidence="2 3">
    <name type="scientific">Enemella dayhoffiae</name>
    <dbReference type="NCBI Taxonomy" id="2016507"/>
    <lineage>
        <taxon>Bacteria</taxon>
        <taxon>Bacillati</taxon>
        <taxon>Actinomycetota</taxon>
        <taxon>Actinomycetes</taxon>
        <taxon>Propionibacteriales</taxon>
        <taxon>Propionibacteriaceae</taxon>
        <taxon>Enemella</taxon>
    </lineage>
</organism>
<evidence type="ECO:0000313" key="3">
    <source>
        <dbReference type="Proteomes" id="UP000216311"/>
    </source>
</evidence>
<dbReference type="AlphaFoldDB" id="A0A255H2T8"/>
<gene>
    <name evidence="2" type="ORF">CGZ93_12315</name>
</gene>
<dbReference type="InterPro" id="IPR017938">
    <property type="entry name" value="Riboflavin_synthase-like_b-brl"/>
</dbReference>
<dbReference type="InterPro" id="IPR039261">
    <property type="entry name" value="FNR_nucleotide-bd"/>
</dbReference>
<comment type="caution">
    <text evidence="2">The sequence shown here is derived from an EMBL/GenBank/DDBJ whole genome shotgun (WGS) entry which is preliminary data.</text>
</comment>
<sequence length="282" mass="30979">MSEQQRTRRRPKSVTVVATERLSPELVRVILTGEDLRQLPPLEFTDHYVKLLFPPPGAAYAWPFDPEQLRATRPADEWPLTRTYTIRWFDRDTARLAIDFVVHGDQGIAGPWAAAVQPGEQIGFLGPGGAWAPDPAAGDHLLVGDESALPAIAAALDALPTGAPARAFLEVSSPEAEVPVRCGGGIDVTWVHRGAHPHGTALAATVRAAVTPTPELRAFVHGNAEMVKDLRRWLFVEHRVPRDQVSISGYWRTGLDEAGWQSTKRDFNAELERDEARLTDVA</sequence>
<dbReference type="InterPro" id="IPR007037">
    <property type="entry name" value="SIP_rossman_dom"/>
</dbReference>
<dbReference type="Gene3D" id="2.40.30.10">
    <property type="entry name" value="Translation factors"/>
    <property type="match status" value="1"/>
</dbReference>
<dbReference type="GO" id="GO:0016491">
    <property type="term" value="F:oxidoreductase activity"/>
    <property type="evidence" value="ECO:0007669"/>
    <property type="project" value="InterPro"/>
</dbReference>
<dbReference type="InterPro" id="IPR039374">
    <property type="entry name" value="SIP_fam"/>
</dbReference>
<dbReference type="SUPFAM" id="SSF63380">
    <property type="entry name" value="Riboflavin synthase domain-like"/>
    <property type="match status" value="1"/>
</dbReference>
<dbReference type="PANTHER" id="PTHR30157:SF0">
    <property type="entry name" value="NADPH-DEPENDENT FERRIC-CHELATE REDUCTASE"/>
    <property type="match status" value="1"/>
</dbReference>
<reference evidence="2 3" key="1">
    <citation type="submission" date="2017-07" db="EMBL/GenBank/DDBJ databases">
        <title>Draft whole genome sequences of clinical Proprionibacteriaceae strains.</title>
        <authorList>
            <person name="Bernier A.-M."/>
            <person name="Bernard K."/>
            <person name="Domingo M.-C."/>
        </authorList>
    </citation>
    <scope>NUCLEOTIDE SEQUENCE [LARGE SCALE GENOMIC DNA]</scope>
    <source>
        <strain evidence="2 3">NML 130396</strain>
    </source>
</reference>
<dbReference type="Gene3D" id="3.40.50.80">
    <property type="entry name" value="Nucleotide-binding domain of ferredoxin-NADP reductase (FNR) module"/>
    <property type="match status" value="1"/>
</dbReference>
<dbReference type="PANTHER" id="PTHR30157">
    <property type="entry name" value="FERRIC REDUCTASE, NADPH-DEPENDENT"/>
    <property type="match status" value="1"/>
</dbReference>
<feature type="domain" description="FAD-binding FR-type" evidence="1">
    <location>
        <begin position="9"/>
        <end position="134"/>
    </location>
</feature>